<protein>
    <submittedName>
        <fullName evidence="3">Uncharacterized protein</fullName>
    </submittedName>
</protein>
<keyword evidence="2" id="KW-0732">Signal</keyword>
<organism evidence="3 4">
    <name type="scientific">Geomonas terrae</name>
    <dbReference type="NCBI Taxonomy" id="2562681"/>
    <lineage>
        <taxon>Bacteria</taxon>
        <taxon>Pseudomonadati</taxon>
        <taxon>Thermodesulfobacteriota</taxon>
        <taxon>Desulfuromonadia</taxon>
        <taxon>Geobacterales</taxon>
        <taxon>Geobacteraceae</taxon>
        <taxon>Geomonas</taxon>
    </lineage>
</organism>
<dbReference type="RefSeq" id="WP_135869023.1">
    <property type="nucleotide sequence ID" value="NZ_SRSC01000001.1"/>
</dbReference>
<evidence type="ECO:0000313" key="4">
    <source>
        <dbReference type="Proteomes" id="UP000306416"/>
    </source>
</evidence>
<name>A0A4S1CN41_9BACT</name>
<feature type="compositionally biased region" description="Basic and acidic residues" evidence="1">
    <location>
        <begin position="26"/>
        <end position="37"/>
    </location>
</feature>
<feature type="region of interest" description="Disordered" evidence="1">
    <location>
        <begin position="26"/>
        <end position="59"/>
    </location>
</feature>
<dbReference type="Proteomes" id="UP000306416">
    <property type="component" value="Unassembled WGS sequence"/>
</dbReference>
<evidence type="ECO:0000313" key="3">
    <source>
        <dbReference type="EMBL" id="TGU74696.1"/>
    </source>
</evidence>
<feature type="compositionally biased region" description="Polar residues" evidence="1">
    <location>
        <begin position="50"/>
        <end position="59"/>
    </location>
</feature>
<gene>
    <name evidence="3" type="ORF">E4633_04330</name>
</gene>
<dbReference type="AlphaFoldDB" id="A0A4S1CN41"/>
<keyword evidence="4" id="KW-1185">Reference proteome</keyword>
<evidence type="ECO:0000256" key="2">
    <source>
        <dbReference type="SAM" id="SignalP"/>
    </source>
</evidence>
<proteinExistence type="predicted"/>
<feature type="signal peptide" evidence="2">
    <location>
        <begin position="1"/>
        <end position="22"/>
    </location>
</feature>
<dbReference type="EMBL" id="SRSC01000001">
    <property type="protein sequence ID" value="TGU74696.1"/>
    <property type="molecule type" value="Genomic_DNA"/>
</dbReference>
<evidence type="ECO:0000256" key="1">
    <source>
        <dbReference type="SAM" id="MobiDB-lite"/>
    </source>
</evidence>
<reference evidence="3 4" key="1">
    <citation type="submission" date="2019-04" db="EMBL/GenBank/DDBJ databases">
        <title>Geobacter oryzae sp. nov., ferric-reducing bacteria isolated from paddy soil.</title>
        <authorList>
            <person name="Xu Z."/>
            <person name="Masuda Y."/>
            <person name="Itoh H."/>
            <person name="Senoo K."/>
        </authorList>
    </citation>
    <scope>NUCLEOTIDE SEQUENCE [LARGE SCALE GENOMIC DNA]</scope>
    <source>
        <strain evidence="3 4">Red111</strain>
    </source>
</reference>
<accession>A0A4S1CN41</accession>
<feature type="chain" id="PRO_5020453874" evidence="2">
    <location>
        <begin position="23"/>
        <end position="59"/>
    </location>
</feature>
<sequence>MKAFPAKLIMAVIILSCGFVMQAERSEKAHQKQDGAAHRFVAGTIDRSPGTDSGRTSWR</sequence>
<comment type="caution">
    <text evidence="3">The sequence shown here is derived from an EMBL/GenBank/DDBJ whole genome shotgun (WGS) entry which is preliminary data.</text>
</comment>